<name>A0A0C3DUB3_OIDMZ</name>
<evidence type="ECO:0000313" key="4">
    <source>
        <dbReference type="Proteomes" id="UP000054321"/>
    </source>
</evidence>
<feature type="transmembrane region" description="Helical" evidence="1">
    <location>
        <begin position="213"/>
        <end position="235"/>
    </location>
</feature>
<keyword evidence="1" id="KW-0812">Transmembrane</keyword>
<evidence type="ECO:0000259" key="2">
    <source>
        <dbReference type="Pfam" id="PF00615"/>
    </source>
</evidence>
<organism evidence="3 4">
    <name type="scientific">Oidiodendron maius (strain Zn)</name>
    <dbReference type="NCBI Taxonomy" id="913774"/>
    <lineage>
        <taxon>Eukaryota</taxon>
        <taxon>Fungi</taxon>
        <taxon>Dikarya</taxon>
        <taxon>Ascomycota</taxon>
        <taxon>Pezizomycotina</taxon>
        <taxon>Leotiomycetes</taxon>
        <taxon>Leotiomycetes incertae sedis</taxon>
        <taxon>Myxotrichaceae</taxon>
        <taxon>Oidiodendron</taxon>
    </lineage>
</organism>
<dbReference type="PANTHER" id="PTHR39466">
    <property type="entry name" value="RGS DOMAIN-CONTAINING PROTEIN"/>
    <property type="match status" value="1"/>
</dbReference>
<dbReference type="EMBL" id="KN832871">
    <property type="protein sequence ID" value="KIN05648.1"/>
    <property type="molecule type" value="Genomic_DNA"/>
</dbReference>
<accession>A0A0C3DUB3</accession>
<dbReference type="HOGENOM" id="CLU_041181_1_0_1"/>
<evidence type="ECO:0000256" key="1">
    <source>
        <dbReference type="SAM" id="Phobius"/>
    </source>
</evidence>
<sequence>MSVLFYRRPDYLNKSAGPITSSECSRYVERAKKSGKAIPDGLSFEDVIEKKALPPCSLNDFMDYLVYVEHNAENLQFYLWYKDYVKRFEALSDSEKALSPEWIPTGDAPNLAARRVSALKDSALKDSASIVVTIQPFREEVNRIMRHYLAFTSPRELNLSHKDRALCLHALQHTTHPSAFAPAIKIAEAALRGQSHPNFIRWSICNGNKPKIFFVRTMGVSHIALGFVIALLLILSHASRWYRILAAPVMFIGVSTMVAAYKGLCVILHKSHVHNLRPWEQEIDIEMGESSRRASIASTANRTVQMASQTGNFELDSDKDDATSTWESSNLSTFGPKNNHWATASWVEKYSKKPLLEKVFEKSVWTQDETLRLLQDKIVLGANLWGAIFTFWFTVVAVAIPEGKLY</sequence>
<dbReference type="Gene3D" id="1.10.167.10">
    <property type="entry name" value="Regulator of G-protein Signalling 4, domain 2"/>
    <property type="match status" value="1"/>
</dbReference>
<proteinExistence type="predicted"/>
<dbReference type="PANTHER" id="PTHR39466:SF1">
    <property type="entry name" value="RGS DOMAIN-CONTAINING PROTEIN"/>
    <property type="match status" value="1"/>
</dbReference>
<dbReference type="Pfam" id="PF00615">
    <property type="entry name" value="RGS"/>
    <property type="match status" value="1"/>
</dbReference>
<feature type="domain" description="RGS" evidence="2">
    <location>
        <begin position="60"/>
        <end position="201"/>
    </location>
</feature>
<dbReference type="SUPFAM" id="SSF48097">
    <property type="entry name" value="Regulator of G-protein signaling, RGS"/>
    <property type="match status" value="1"/>
</dbReference>
<dbReference type="Proteomes" id="UP000054321">
    <property type="component" value="Unassembled WGS sequence"/>
</dbReference>
<gene>
    <name evidence="3" type="ORF">OIDMADRAFT_154003</name>
</gene>
<reference evidence="3 4" key="1">
    <citation type="submission" date="2014-04" db="EMBL/GenBank/DDBJ databases">
        <authorList>
            <consortium name="DOE Joint Genome Institute"/>
            <person name="Kuo A."/>
            <person name="Martino E."/>
            <person name="Perotto S."/>
            <person name="Kohler A."/>
            <person name="Nagy L.G."/>
            <person name="Floudas D."/>
            <person name="Copeland A."/>
            <person name="Barry K.W."/>
            <person name="Cichocki N."/>
            <person name="Veneault-Fourrey C."/>
            <person name="LaButti K."/>
            <person name="Lindquist E.A."/>
            <person name="Lipzen A."/>
            <person name="Lundell T."/>
            <person name="Morin E."/>
            <person name="Murat C."/>
            <person name="Sun H."/>
            <person name="Tunlid A."/>
            <person name="Henrissat B."/>
            <person name="Grigoriev I.V."/>
            <person name="Hibbett D.S."/>
            <person name="Martin F."/>
            <person name="Nordberg H.P."/>
            <person name="Cantor M.N."/>
            <person name="Hua S.X."/>
        </authorList>
    </citation>
    <scope>NUCLEOTIDE SEQUENCE [LARGE SCALE GENOMIC DNA]</scope>
    <source>
        <strain evidence="3 4">Zn</strain>
    </source>
</reference>
<dbReference type="AlphaFoldDB" id="A0A0C3DUB3"/>
<reference evidence="4" key="2">
    <citation type="submission" date="2015-01" db="EMBL/GenBank/DDBJ databases">
        <title>Evolutionary Origins and Diversification of the Mycorrhizal Mutualists.</title>
        <authorList>
            <consortium name="DOE Joint Genome Institute"/>
            <consortium name="Mycorrhizal Genomics Consortium"/>
            <person name="Kohler A."/>
            <person name="Kuo A."/>
            <person name="Nagy L.G."/>
            <person name="Floudas D."/>
            <person name="Copeland A."/>
            <person name="Barry K.W."/>
            <person name="Cichocki N."/>
            <person name="Veneault-Fourrey C."/>
            <person name="LaButti K."/>
            <person name="Lindquist E.A."/>
            <person name="Lipzen A."/>
            <person name="Lundell T."/>
            <person name="Morin E."/>
            <person name="Murat C."/>
            <person name="Riley R."/>
            <person name="Ohm R."/>
            <person name="Sun H."/>
            <person name="Tunlid A."/>
            <person name="Henrissat B."/>
            <person name="Grigoriev I.V."/>
            <person name="Hibbett D.S."/>
            <person name="Martin F."/>
        </authorList>
    </citation>
    <scope>NUCLEOTIDE SEQUENCE [LARGE SCALE GENOMIC DNA]</scope>
    <source>
        <strain evidence="4">Zn</strain>
    </source>
</reference>
<protein>
    <recommendedName>
        <fullName evidence="2">RGS domain-containing protein</fullName>
    </recommendedName>
</protein>
<dbReference type="InterPro" id="IPR016137">
    <property type="entry name" value="RGS"/>
</dbReference>
<keyword evidence="1" id="KW-1133">Transmembrane helix</keyword>
<evidence type="ECO:0000313" key="3">
    <source>
        <dbReference type="EMBL" id="KIN05648.1"/>
    </source>
</evidence>
<dbReference type="InterPro" id="IPR044926">
    <property type="entry name" value="RGS_subdomain_2"/>
</dbReference>
<dbReference type="InParanoid" id="A0A0C3DUB3"/>
<feature type="transmembrane region" description="Helical" evidence="1">
    <location>
        <begin position="378"/>
        <end position="400"/>
    </location>
</feature>
<keyword evidence="4" id="KW-1185">Reference proteome</keyword>
<feature type="transmembrane region" description="Helical" evidence="1">
    <location>
        <begin position="241"/>
        <end position="261"/>
    </location>
</feature>
<dbReference type="InterPro" id="IPR036305">
    <property type="entry name" value="RGS_sf"/>
</dbReference>
<keyword evidence="1" id="KW-0472">Membrane</keyword>
<dbReference type="OrthoDB" id="3232309at2759"/>